<keyword evidence="3" id="KW-1185">Reference proteome</keyword>
<accession>A0A4P9XDJ2</accession>
<name>A0A4P9XDJ2_9FUNG</name>
<dbReference type="AlphaFoldDB" id="A0A4P9XDJ2"/>
<protein>
    <submittedName>
        <fullName evidence="2">Uncharacterized protein</fullName>
    </submittedName>
</protein>
<evidence type="ECO:0000313" key="2">
    <source>
        <dbReference type="EMBL" id="RKP03538.1"/>
    </source>
</evidence>
<proteinExistence type="predicted"/>
<feature type="region of interest" description="Disordered" evidence="1">
    <location>
        <begin position="1"/>
        <end position="63"/>
    </location>
</feature>
<reference evidence="3" key="1">
    <citation type="journal article" date="2018" name="Nat. Microbiol.">
        <title>Leveraging single-cell genomics to expand the fungal tree of life.</title>
        <authorList>
            <person name="Ahrendt S.R."/>
            <person name="Quandt C.A."/>
            <person name="Ciobanu D."/>
            <person name="Clum A."/>
            <person name="Salamov A."/>
            <person name="Andreopoulos B."/>
            <person name="Cheng J.F."/>
            <person name="Woyke T."/>
            <person name="Pelin A."/>
            <person name="Henrissat B."/>
            <person name="Reynolds N.K."/>
            <person name="Benny G.L."/>
            <person name="Smith M.E."/>
            <person name="James T.Y."/>
            <person name="Grigoriev I.V."/>
        </authorList>
    </citation>
    <scope>NUCLEOTIDE SEQUENCE [LARGE SCALE GENOMIC DNA]</scope>
    <source>
        <strain evidence="3">ATCC 52028</strain>
    </source>
</reference>
<evidence type="ECO:0000256" key="1">
    <source>
        <dbReference type="SAM" id="MobiDB-lite"/>
    </source>
</evidence>
<evidence type="ECO:0000313" key="3">
    <source>
        <dbReference type="Proteomes" id="UP000274922"/>
    </source>
</evidence>
<sequence>MPKRLRLKGDDGPSAKRPRPKVATAPPSTAVPSDARQLPSTPSSARPGGRTDGDAVDADAAEGASPWRIATRLRDLNGPITISSLAGPASAVPLHLTAPAPQPHHAAGDMPPSVGFFPSPEPSRSMAPTTAAAALNAWTPSSVDYVWTIRRLDLRPATSLLAKADGHGGGDDDGGGGASTPARANAAIAPTFVLQSAHATYLATGRVDRRADGTATWRVDATARAVTGDVATWICTYAPDRGAWHLQSAGGTGAYLGLSEDACAGPGSVHGVHACADRPTPGVREAFVIRCQRAGHGAAARAAADTAATIADVPTLEQAAV</sequence>
<organism evidence="2 3">
    <name type="scientific">Caulochytrium protostelioides</name>
    <dbReference type="NCBI Taxonomy" id="1555241"/>
    <lineage>
        <taxon>Eukaryota</taxon>
        <taxon>Fungi</taxon>
        <taxon>Fungi incertae sedis</taxon>
        <taxon>Chytridiomycota</taxon>
        <taxon>Chytridiomycota incertae sedis</taxon>
        <taxon>Chytridiomycetes</taxon>
        <taxon>Caulochytriales</taxon>
        <taxon>Caulochytriaceae</taxon>
        <taxon>Caulochytrium</taxon>
    </lineage>
</organism>
<dbReference type="Proteomes" id="UP000274922">
    <property type="component" value="Unassembled WGS sequence"/>
</dbReference>
<gene>
    <name evidence="2" type="ORF">CXG81DRAFT_23799</name>
</gene>
<dbReference type="EMBL" id="ML014121">
    <property type="protein sequence ID" value="RKP03538.1"/>
    <property type="molecule type" value="Genomic_DNA"/>
</dbReference>